<keyword evidence="3" id="KW-1185">Reference proteome</keyword>
<evidence type="ECO:0000313" key="3">
    <source>
        <dbReference type="Proteomes" id="UP000184300"/>
    </source>
</evidence>
<dbReference type="GeneID" id="34461292"/>
<dbReference type="EMBL" id="KV878911">
    <property type="protein sequence ID" value="OJJ80428.1"/>
    <property type="molecule type" value="Genomic_DNA"/>
</dbReference>
<organism evidence="2 3">
    <name type="scientific">Aspergillus glaucus CBS 516.65</name>
    <dbReference type="NCBI Taxonomy" id="1160497"/>
    <lineage>
        <taxon>Eukaryota</taxon>
        <taxon>Fungi</taxon>
        <taxon>Dikarya</taxon>
        <taxon>Ascomycota</taxon>
        <taxon>Pezizomycotina</taxon>
        <taxon>Eurotiomycetes</taxon>
        <taxon>Eurotiomycetidae</taxon>
        <taxon>Eurotiales</taxon>
        <taxon>Aspergillaceae</taxon>
        <taxon>Aspergillus</taxon>
        <taxon>Aspergillus subgen. Aspergillus</taxon>
    </lineage>
</organism>
<feature type="region of interest" description="Disordered" evidence="1">
    <location>
        <begin position="64"/>
        <end position="84"/>
    </location>
</feature>
<gene>
    <name evidence="2" type="ORF">ASPGLDRAFT_39117</name>
</gene>
<evidence type="ECO:0000256" key="1">
    <source>
        <dbReference type="SAM" id="MobiDB-lite"/>
    </source>
</evidence>
<dbReference type="VEuPathDB" id="FungiDB:ASPGLDRAFT_39117"/>
<dbReference type="AlphaFoldDB" id="A0A1L9V924"/>
<name>A0A1L9V924_ASPGL</name>
<proteinExistence type="predicted"/>
<evidence type="ECO:0000313" key="2">
    <source>
        <dbReference type="EMBL" id="OJJ80428.1"/>
    </source>
</evidence>
<reference evidence="3" key="1">
    <citation type="journal article" date="2017" name="Genome Biol.">
        <title>Comparative genomics reveals high biological diversity and specific adaptations in the industrially and medically important fungal genus Aspergillus.</title>
        <authorList>
            <person name="de Vries R.P."/>
            <person name="Riley R."/>
            <person name="Wiebenga A."/>
            <person name="Aguilar-Osorio G."/>
            <person name="Amillis S."/>
            <person name="Uchima C.A."/>
            <person name="Anderluh G."/>
            <person name="Asadollahi M."/>
            <person name="Askin M."/>
            <person name="Barry K."/>
            <person name="Battaglia E."/>
            <person name="Bayram O."/>
            <person name="Benocci T."/>
            <person name="Braus-Stromeyer S.A."/>
            <person name="Caldana C."/>
            <person name="Canovas D."/>
            <person name="Cerqueira G.C."/>
            <person name="Chen F."/>
            <person name="Chen W."/>
            <person name="Choi C."/>
            <person name="Clum A."/>
            <person name="Dos Santos R.A."/>
            <person name="Damasio A.R."/>
            <person name="Diallinas G."/>
            <person name="Emri T."/>
            <person name="Fekete E."/>
            <person name="Flipphi M."/>
            <person name="Freyberg S."/>
            <person name="Gallo A."/>
            <person name="Gournas C."/>
            <person name="Habgood R."/>
            <person name="Hainaut M."/>
            <person name="Harispe M.L."/>
            <person name="Henrissat B."/>
            <person name="Hilden K.S."/>
            <person name="Hope R."/>
            <person name="Hossain A."/>
            <person name="Karabika E."/>
            <person name="Karaffa L."/>
            <person name="Karanyi Z."/>
            <person name="Krasevec N."/>
            <person name="Kuo A."/>
            <person name="Kusch H."/>
            <person name="LaButti K."/>
            <person name="Lagendijk E.L."/>
            <person name="Lapidus A."/>
            <person name="Levasseur A."/>
            <person name="Lindquist E."/>
            <person name="Lipzen A."/>
            <person name="Logrieco A.F."/>
            <person name="MacCabe A."/>
            <person name="Maekelae M.R."/>
            <person name="Malavazi I."/>
            <person name="Melin P."/>
            <person name="Meyer V."/>
            <person name="Mielnichuk N."/>
            <person name="Miskei M."/>
            <person name="Molnar A.P."/>
            <person name="Mule G."/>
            <person name="Ngan C.Y."/>
            <person name="Orejas M."/>
            <person name="Orosz E."/>
            <person name="Ouedraogo J.P."/>
            <person name="Overkamp K.M."/>
            <person name="Park H.-S."/>
            <person name="Perrone G."/>
            <person name="Piumi F."/>
            <person name="Punt P.J."/>
            <person name="Ram A.F."/>
            <person name="Ramon A."/>
            <person name="Rauscher S."/>
            <person name="Record E."/>
            <person name="Riano-Pachon D.M."/>
            <person name="Robert V."/>
            <person name="Roehrig J."/>
            <person name="Ruller R."/>
            <person name="Salamov A."/>
            <person name="Salih N.S."/>
            <person name="Samson R.A."/>
            <person name="Sandor E."/>
            <person name="Sanguinetti M."/>
            <person name="Schuetze T."/>
            <person name="Sepcic K."/>
            <person name="Shelest E."/>
            <person name="Sherlock G."/>
            <person name="Sophianopoulou V."/>
            <person name="Squina F.M."/>
            <person name="Sun H."/>
            <person name="Susca A."/>
            <person name="Todd R.B."/>
            <person name="Tsang A."/>
            <person name="Unkles S.E."/>
            <person name="van de Wiele N."/>
            <person name="van Rossen-Uffink D."/>
            <person name="Oliveira J.V."/>
            <person name="Vesth T.C."/>
            <person name="Visser J."/>
            <person name="Yu J.-H."/>
            <person name="Zhou M."/>
            <person name="Andersen M.R."/>
            <person name="Archer D.B."/>
            <person name="Baker S.E."/>
            <person name="Benoit I."/>
            <person name="Brakhage A.A."/>
            <person name="Braus G.H."/>
            <person name="Fischer R."/>
            <person name="Frisvad J.C."/>
            <person name="Goldman G.H."/>
            <person name="Houbraken J."/>
            <person name="Oakley B."/>
            <person name="Pocsi I."/>
            <person name="Scazzocchio C."/>
            <person name="Seiboth B."/>
            <person name="vanKuyk P.A."/>
            <person name="Wortman J."/>
            <person name="Dyer P.S."/>
            <person name="Grigoriev I.V."/>
        </authorList>
    </citation>
    <scope>NUCLEOTIDE SEQUENCE [LARGE SCALE GENOMIC DNA]</scope>
    <source>
        <strain evidence="3">CBS 516.65</strain>
    </source>
</reference>
<dbReference type="Proteomes" id="UP000184300">
    <property type="component" value="Unassembled WGS sequence"/>
</dbReference>
<sequence length="84" mass="8936">MITIPQPRTSRNQFPGIVLGLASGILLTSTLSQINNNYQIAWKPANIHSIVYLVNDEASASTDGGIVIQDQEATGGQPNSGRSQ</sequence>
<dbReference type="RefSeq" id="XP_022397126.1">
    <property type="nucleotide sequence ID" value="XM_022545031.1"/>
</dbReference>
<accession>A0A1L9V924</accession>
<protein>
    <submittedName>
        <fullName evidence="2">Uncharacterized protein</fullName>
    </submittedName>
</protein>
<feature type="compositionally biased region" description="Polar residues" evidence="1">
    <location>
        <begin position="71"/>
        <end position="84"/>
    </location>
</feature>